<dbReference type="InterPro" id="IPR020843">
    <property type="entry name" value="ER"/>
</dbReference>
<dbReference type="Gene3D" id="2.40.330.10">
    <property type="entry name" value="DNA-binding pseudobarrel domain"/>
    <property type="match status" value="2"/>
</dbReference>
<dbReference type="Gene3D" id="3.10.129.110">
    <property type="entry name" value="Polyketide synthase dehydratase"/>
    <property type="match status" value="2"/>
</dbReference>
<dbReference type="GO" id="GO:0006633">
    <property type="term" value="P:fatty acid biosynthetic process"/>
    <property type="evidence" value="ECO:0007669"/>
    <property type="project" value="UniProtKB-KW"/>
</dbReference>
<protein>
    <recommendedName>
        <fullName evidence="16">Carrier domain-containing protein</fullName>
    </recommendedName>
</protein>
<dbReference type="InterPro" id="IPR020806">
    <property type="entry name" value="PKS_PP-bd"/>
</dbReference>
<dbReference type="SMART" id="SM00827">
    <property type="entry name" value="PKS_AT"/>
    <property type="match status" value="1"/>
</dbReference>
<dbReference type="InterPro" id="IPR013968">
    <property type="entry name" value="PKS_KR"/>
</dbReference>
<dbReference type="SUPFAM" id="SSF101936">
    <property type="entry name" value="DNA-binding pseudobarrel domain"/>
    <property type="match status" value="2"/>
</dbReference>
<dbReference type="Pfam" id="PF00698">
    <property type="entry name" value="Acyl_transf_1"/>
    <property type="match status" value="1"/>
</dbReference>
<dbReference type="InterPro" id="IPR050091">
    <property type="entry name" value="PKS_NRPS_Biosynth_Enz"/>
</dbReference>
<feature type="region of interest" description="Disordered" evidence="15">
    <location>
        <begin position="1218"/>
        <end position="1245"/>
    </location>
</feature>
<dbReference type="GO" id="GO:0004312">
    <property type="term" value="F:fatty acid synthase activity"/>
    <property type="evidence" value="ECO:0007669"/>
    <property type="project" value="TreeGrafter"/>
</dbReference>
<evidence type="ECO:0000256" key="13">
    <source>
        <dbReference type="ARBA" id="ARBA00023242"/>
    </source>
</evidence>
<organism evidence="17 18">
    <name type="scientific">Elliptochloris bilobata</name>
    <dbReference type="NCBI Taxonomy" id="381761"/>
    <lineage>
        <taxon>Eukaryota</taxon>
        <taxon>Viridiplantae</taxon>
        <taxon>Chlorophyta</taxon>
        <taxon>core chlorophytes</taxon>
        <taxon>Trebouxiophyceae</taxon>
        <taxon>Trebouxiophyceae incertae sedis</taxon>
        <taxon>Elliptochloris clade</taxon>
        <taxon>Elliptochloris</taxon>
    </lineage>
</organism>
<evidence type="ECO:0000313" key="18">
    <source>
        <dbReference type="Proteomes" id="UP001445335"/>
    </source>
</evidence>
<dbReference type="SMART" id="SM00823">
    <property type="entry name" value="PKS_PP"/>
    <property type="match status" value="1"/>
</dbReference>
<keyword evidence="5" id="KW-0276">Fatty acid metabolism</keyword>
<dbReference type="InterPro" id="IPR029063">
    <property type="entry name" value="SAM-dependent_MTases_sf"/>
</dbReference>
<keyword evidence="3" id="KW-0597">Phosphoprotein</keyword>
<evidence type="ECO:0000256" key="3">
    <source>
        <dbReference type="ARBA" id="ARBA00022553"/>
    </source>
</evidence>
<dbReference type="InterPro" id="IPR049552">
    <property type="entry name" value="PKS_DH_N"/>
</dbReference>
<dbReference type="PANTHER" id="PTHR43775:SF7">
    <property type="entry name" value="FATTY ACID SYNTHASE"/>
    <property type="match status" value="1"/>
</dbReference>
<dbReference type="Pfam" id="PF08242">
    <property type="entry name" value="Methyltransf_12"/>
    <property type="match status" value="1"/>
</dbReference>
<dbReference type="Gene3D" id="1.10.1200.10">
    <property type="entry name" value="ACP-like"/>
    <property type="match status" value="1"/>
</dbReference>
<evidence type="ECO:0000313" key="17">
    <source>
        <dbReference type="EMBL" id="KAK9826439.1"/>
    </source>
</evidence>
<dbReference type="InterPro" id="IPR013217">
    <property type="entry name" value="Methyltransf_12"/>
</dbReference>
<dbReference type="PROSITE" id="PS00012">
    <property type="entry name" value="PHOSPHOPANTETHEINE"/>
    <property type="match status" value="1"/>
</dbReference>
<dbReference type="InterPro" id="IPR036291">
    <property type="entry name" value="NAD(P)-bd_dom_sf"/>
</dbReference>
<dbReference type="EMBL" id="JALJOU010000065">
    <property type="protein sequence ID" value="KAK9826439.1"/>
    <property type="molecule type" value="Genomic_DNA"/>
</dbReference>
<dbReference type="Pfam" id="PF21089">
    <property type="entry name" value="PKS_DH_N"/>
    <property type="match status" value="1"/>
</dbReference>
<keyword evidence="14" id="KW-0511">Multifunctional enzyme</keyword>
<dbReference type="SMART" id="SM00826">
    <property type="entry name" value="PKS_DH"/>
    <property type="match status" value="1"/>
</dbReference>
<evidence type="ECO:0000256" key="2">
    <source>
        <dbReference type="ARBA" id="ARBA00022516"/>
    </source>
</evidence>
<evidence type="ECO:0000256" key="12">
    <source>
        <dbReference type="ARBA" id="ARBA00023163"/>
    </source>
</evidence>
<keyword evidence="9" id="KW-0443">Lipid metabolism</keyword>
<evidence type="ECO:0000256" key="10">
    <source>
        <dbReference type="ARBA" id="ARBA00023125"/>
    </source>
</evidence>
<dbReference type="GO" id="GO:0031177">
    <property type="term" value="F:phosphopantetheine binding"/>
    <property type="evidence" value="ECO:0007669"/>
    <property type="project" value="InterPro"/>
</dbReference>
<dbReference type="InterPro" id="IPR011032">
    <property type="entry name" value="GroES-like_sf"/>
</dbReference>
<keyword evidence="6" id="KW-0521">NADP</keyword>
<evidence type="ECO:0000256" key="5">
    <source>
        <dbReference type="ARBA" id="ARBA00022832"/>
    </source>
</evidence>
<evidence type="ECO:0000256" key="15">
    <source>
        <dbReference type="SAM" id="MobiDB-lite"/>
    </source>
</evidence>
<feature type="region of interest" description="Disordered" evidence="15">
    <location>
        <begin position="2524"/>
        <end position="2545"/>
    </location>
</feature>
<dbReference type="Pfam" id="PF13602">
    <property type="entry name" value="ADH_zinc_N_2"/>
    <property type="match status" value="1"/>
</dbReference>
<accession>A0AAW1QY38</accession>
<evidence type="ECO:0000256" key="8">
    <source>
        <dbReference type="ARBA" id="ARBA00023015"/>
    </source>
</evidence>
<comment type="caution">
    <text evidence="17">The sequence shown here is derived from an EMBL/GenBank/DDBJ whole genome shotgun (WGS) entry which is preliminary data.</text>
</comment>
<dbReference type="Gene3D" id="3.40.50.150">
    <property type="entry name" value="Vaccinia Virus protein VP39"/>
    <property type="match status" value="1"/>
</dbReference>
<evidence type="ECO:0000256" key="9">
    <source>
        <dbReference type="ARBA" id="ARBA00023098"/>
    </source>
</evidence>
<evidence type="ECO:0000256" key="7">
    <source>
        <dbReference type="ARBA" id="ARBA00023002"/>
    </source>
</evidence>
<keyword evidence="12" id="KW-0804">Transcription</keyword>
<dbReference type="Gene3D" id="3.40.366.10">
    <property type="entry name" value="Malonyl-Coenzyme A Acyl Carrier Protein, domain 2"/>
    <property type="match status" value="1"/>
</dbReference>
<dbReference type="SUPFAM" id="SSF52151">
    <property type="entry name" value="FabD/lysophospholipase-like"/>
    <property type="match status" value="1"/>
</dbReference>
<dbReference type="InterPro" id="IPR020807">
    <property type="entry name" value="PKS_DH"/>
</dbReference>
<evidence type="ECO:0000259" key="16">
    <source>
        <dbReference type="PROSITE" id="PS50075"/>
    </source>
</evidence>
<keyword evidence="11" id="KW-0275">Fatty acid biosynthesis</keyword>
<dbReference type="Gene3D" id="3.40.50.720">
    <property type="entry name" value="NAD(P)-binding Rossmann-like Domain"/>
    <property type="match status" value="1"/>
</dbReference>
<dbReference type="SMART" id="SM00829">
    <property type="entry name" value="PKS_ER"/>
    <property type="match status" value="1"/>
</dbReference>
<dbReference type="Pfam" id="PF00550">
    <property type="entry name" value="PP-binding"/>
    <property type="match status" value="1"/>
</dbReference>
<sequence length="2575" mass="268711">MRFTVRSRLCPERGLGGGLMAAVGLGARAAEAVLARAGGRAARCVVACDNSPATIVNILHGSIHSCPAVQLRALLKELVAEGTFVRELETGGVAYHSPMLQPVLAELTTALEGALPAPRRRTAAWLSSTFGPESAEPDAAHCSAAYHVAAFSRRVLFTAAVAAVPAGAVLLEVGPHSLLRGPLRQGRPNLAYVAAMRRGEAAAETLPGAVAELWRMGVAVAWRAPPPTASEAELPRAVREALCAWDHSEEYPLGPRPAPAEAASFSMTFDLGHEAGAFLADHAVDGAILLPATAFLVTAWEALAARLGRPCGALPVVFEDVAILQAVPLKAGGAATLRVSLDARQRFQILSDGDLYGAAFRVLLRVRADGSAAVLRWDGCWVRLLDGLLQAGWPQAGSNRMRLPTRIRCLAIPAPDAAPDAGTEVVVEVDRHADSVACRMLPAAEQRHSHGRGSSGLLAEVAGVEMTVAPRRPPAAKTTAAALLQWQPYGVRVDPNPERLRYVREVSAYAAMRVAQALRERAATHAGGLDLHLKKVLAMAEAVPCPVPEGEQLQALLDAPDHCLARLARDLFATPSSSAAALEAATTAIVQHAEHGELYVKDPFCAVFPGGPLHALLDIVAENQAPGGFCALEVGAGTGGFTRQVLDRLDRNATTELVRYTATDVTASFGQALLGGLASPKLAFQVWDINEPAPSALREPVGLITASNAVHTCADLARSLRHLAAALAPGGFLLLAEATGPLACLLWGLDARCWRAEDTRDWGLWVSIERWRSLLAAAGLRVVVEHRCADETSALFLCRKLPTELPPPLLLAGPQAGASAADMDRWLAFYHTTIAAASAADMVATAAELDLLSNVFVGGVHGCFGSADLQLSELEERGASGCPAHGMHLDPAAYGQPQSLRWVANPPPAAADTLSCNVAFGALNFKDVMLAFGKLSRDALAHEGGAPGVGFEFSGTAAGGRRVMGVARRALATRVSTRPELAWDVPAAWSLADAASIPVAYCTAYCALVVRGRLCAGQRVLVHSGAGGVGLAAIAIALHRGCEVYATCGTEAKRRALLARFPGLSPACIGDSRSCAFEALVRRGTAGRGVHLVLNSLAGDKLQASVRCLAPYGRLLELGKYDVLGGGALPMQPLDRNIAFEGIDLDRLFFDGAASEQAPPTTTHGWEVHALLEAGLASGEVQPLPVTEFPASRAADALRHLAAGTHVGKVLVAMGRQHGSLDMPGKPADGPNSPPSTIAQSGGAAPRAVANPAFRSDRSYLITGGLGGLGLPLAAWLAQRGARALVLTSRRGVRTGEQTRALTELRASGVQVHVCLEDVSLGAGARAAVAAADAMAPLAGIMHLAMLLDDAPLAAQTGAGWNAAAAPKAWAAQHLDAASRGLPCLEHFVMFSSIVAAYGQPGQANYGYANGVCEMVTLSRRREGLPALALAWGAVDDAGYVAEVLQGKLVGRIFCGRPPLAVDEALRVLGAALAAGEAAPPVVLCFAAEPSLYGSPREAAAVEKDLAALVLEVMGLAPGAAEPRHSLADMGIDSMQQVEVRALVQRALGCPFPLEKVAGLTVATIRAMAAASRKGGTSAMEQIIADKTGRHVRVTAVDCPSVPSLLLLPGSRIGDILAPYSHQVGLRAVVLPADQPAAEAPVQPMQIDGCLLPTGEAQLPPGAFAELPVFSQEAAAALAAAAAQMGPFTQQFWGAADGSFLPGGLPGQALLDMPAMLTAAGLTAGQIFAEGSPESIALINALAAGADPAAAAAVAAAAVAASGGVVGEASRKRGAPVAPGGSGAKRARPWGSRGIYLTEDPVYAAPGPRPLGEFGLAQELAHDVDHVGLVLAQRVAQAVLPGDEGDLTEYMKPVTVIDEKGQLWPFNAVRDGGRWYLRHGWQQFAQVFQLHARSVVGVSADPERHGFLTIQPLRAPDTATGPRPKVARRPVASDCLGAAGPYSVRFTVGAGGSGMSGRALKMPGRLGRAMFAGAEREFLGADAVRRDAVIVDPLGMEWPVMFALRRYHSKGQNSVTRLLHYWADVSRAWGFRDEDIVALECPDPAVQAFCVRLLNRIAERVGGAPAMPRPRPVLAPPHHASSAAQAAKNVPRTVELPFCLAILLRDKASDGRPLRLVAATAALLFPQQEVAFRESPSIQVPLAVADADDRIWPMTYVLKRSAGGHAARYIAGFGPWVRAWGVQDGDTLGLELHGGDPCCMRAQIINRATACLPDAAPPQQHIVPRWQRGGGRARVPGVGAVARAVAPPAQIRHIMGPLCVRMVYSLSNVSGRTLRLSQPLTTALFPGALTENVATKAATVKFTLADESGRAFTMTLVCKRYNTGLTRHVADWIEFATAVGLREGDVLSITREADTGGGGGPGEVVALQAALHTRALFCLPPTFAGPVGVRLMLGQSSARWQLRLPQASADALFPEQEAAIATVDTVDADVVASDQEGRDWTMKYQLKRAESRAGRTRSLTGWRPLSAALGLAAGDVLAIERVSDPHALPLLLTVRVLARGAPPAADVATLNAAADAVEALPLATHEAARPRRGRAAAGGTGSRGVASRVAVTLDPSEAANAMLGLRQPNVAGAES</sequence>
<dbReference type="Gene3D" id="3.30.70.3290">
    <property type="match status" value="1"/>
</dbReference>
<dbReference type="InterPro" id="IPR057326">
    <property type="entry name" value="KR_dom"/>
</dbReference>
<keyword evidence="18" id="KW-1185">Reference proteome</keyword>
<dbReference type="InterPro" id="IPR009081">
    <property type="entry name" value="PP-bd_ACP"/>
</dbReference>
<dbReference type="InterPro" id="IPR016035">
    <property type="entry name" value="Acyl_Trfase/lysoPLipase"/>
</dbReference>
<dbReference type="InterPro" id="IPR006162">
    <property type="entry name" value="Ppantetheine_attach_site"/>
</dbReference>
<dbReference type="InterPro" id="IPR001227">
    <property type="entry name" value="Ac_transferase_dom_sf"/>
</dbReference>
<feature type="domain" description="Carrier" evidence="16">
    <location>
        <begin position="1497"/>
        <end position="1576"/>
    </location>
</feature>
<keyword evidence="8" id="KW-0805">Transcription regulation</keyword>
<dbReference type="InterPro" id="IPR042104">
    <property type="entry name" value="PKS_dehydratase_sf"/>
</dbReference>
<dbReference type="CDD" id="cd05195">
    <property type="entry name" value="enoyl_red"/>
    <property type="match status" value="1"/>
</dbReference>
<dbReference type="SUPFAM" id="SSF53335">
    <property type="entry name" value="S-adenosyl-L-methionine-dependent methyltransferases"/>
    <property type="match status" value="1"/>
</dbReference>
<dbReference type="PANTHER" id="PTHR43775">
    <property type="entry name" value="FATTY ACID SYNTHASE"/>
    <property type="match status" value="1"/>
</dbReference>
<evidence type="ECO:0000256" key="1">
    <source>
        <dbReference type="ARBA" id="ARBA00022450"/>
    </source>
</evidence>
<dbReference type="SUPFAM" id="SSF47336">
    <property type="entry name" value="ACP-like"/>
    <property type="match status" value="1"/>
</dbReference>
<reference evidence="17 18" key="1">
    <citation type="journal article" date="2024" name="Nat. Commun.">
        <title>Phylogenomics reveals the evolutionary origins of lichenization in chlorophyte algae.</title>
        <authorList>
            <person name="Puginier C."/>
            <person name="Libourel C."/>
            <person name="Otte J."/>
            <person name="Skaloud P."/>
            <person name="Haon M."/>
            <person name="Grisel S."/>
            <person name="Petersen M."/>
            <person name="Berrin J.G."/>
            <person name="Delaux P.M."/>
            <person name="Dal Grande F."/>
            <person name="Keller J."/>
        </authorList>
    </citation>
    <scope>NUCLEOTIDE SEQUENCE [LARGE SCALE GENOMIC DNA]</scope>
    <source>
        <strain evidence="17 18">SAG 245.80</strain>
    </source>
</reference>
<keyword evidence="13" id="KW-0539">Nucleus</keyword>
<evidence type="ECO:0000256" key="14">
    <source>
        <dbReference type="ARBA" id="ARBA00023268"/>
    </source>
</evidence>
<dbReference type="SUPFAM" id="SSF50129">
    <property type="entry name" value="GroES-like"/>
    <property type="match status" value="1"/>
</dbReference>
<dbReference type="Gene3D" id="3.90.180.10">
    <property type="entry name" value="Medium-chain alcohol dehydrogenases, catalytic domain"/>
    <property type="match status" value="1"/>
</dbReference>
<evidence type="ECO:0000256" key="11">
    <source>
        <dbReference type="ARBA" id="ARBA00023160"/>
    </source>
</evidence>
<dbReference type="Pfam" id="PF08659">
    <property type="entry name" value="KR"/>
    <property type="match status" value="1"/>
</dbReference>
<keyword evidence="7" id="KW-0560">Oxidoreductase</keyword>
<evidence type="ECO:0000256" key="4">
    <source>
        <dbReference type="ARBA" id="ARBA00022679"/>
    </source>
</evidence>
<dbReference type="InterPro" id="IPR015300">
    <property type="entry name" value="DNA-bd_pseudobarrel_sf"/>
</dbReference>
<dbReference type="SMART" id="SM00822">
    <property type="entry name" value="PKS_KR"/>
    <property type="match status" value="1"/>
</dbReference>
<keyword evidence="10" id="KW-0238">DNA-binding</keyword>
<dbReference type="GO" id="GO:0003677">
    <property type="term" value="F:DNA binding"/>
    <property type="evidence" value="ECO:0007669"/>
    <property type="project" value="UniProtKB-KW"/>
</dbReference>
<dbReference type="GO" id="GO:0016491">
    <property type="term" value="F:oxidoreductase activity"/>
    <property type="evidence" value="ECO:0007669"/>
    <property type="project" value="UniProtKB-KW"/>
</dbReference>
<proteinExistence type="predicted"/>
<dbReference type="InterPro" id="IPR014043">
    <property type="entry name" value="Acyl_transferase_dom"/>
</dbReference>
<dbReference type="PROSITE" id="PS50075">
    <property type="entry name" value="CARRIER"/>
    <property type="match status" value="1"/>
</dbReference>
<keyword evidence="2" id="KW-0444">Lipid biosynthesis</keyword>
<keyword evidence="4" id="KW-0808">Transferase</keyword>
<dbReference type="CDD" id="cd02440">
    <property type="entry name" value="AdoMet_MTases"/>
    <property type="match status" value="1"/>
</dbReference>
<evidence type="ECO:0000256" key="6">
    <source>
        <dbReference type="ARBA" id="ARBA00022857"/>
    </source>
</evidence>
<dbReference type="InterPro" id="IPR036736">
    <property type="entry name" value="ACP-like_sf"/>
</dbReference>
<keyword evidence="1" id="KW-0596">Phosphopantetheine</keyword>
<dbReference type="Proteomes" id="UP001445335">
    <property type="component" value="Unassembled WGS sequence"/>
</dbReference>
<gene>
    <name evidence="17" type="ORF">WJX81_005723</name>
</gene>
<name>A0AAW1QY38_9CHLO</name>
<dbReference type="SUPFAM" id="SSF51735">
    <property type="entry name" value="NAD(P)-binding Rossmann-fold domains"/>
    <property type="match status" value="2"/>
</dbReference>